<protein>
    <submittedName>
        <fullName evidence="1">Uncharacterized protein</fullName>
    </submittedName>
</protein>
<organism evidence="1 2">
    <name type="scientific">Acerihabitans arboris</name>
    <dbReference type="NCBI Taxonomy" id="2691583"/>
    <lineage>
        <taxon>Bacteria</taxon>
        <taxon>Pseudomonadati</taxon>
        <taxon>Pseudomonadota</taxon>
        <taxon>Gammaproteobacteria</taxon>
        <taxon>Enterobacterales</taxon>
        <taxon>Pectobacteriaceae</taxon>
        <taxon>Acerihabitans</taxon>
    </lineage>
</organism>
<dbReference type="EMBL" id="WUBS01000018">
    <property type="protein sequence ID" value="NDL65379.1"/>
    <property type="molecule type" value="Genomic_DNA"/>
</dbReference>
<reference evidence="1 2" key="1">
    <citation type="submission" date="2019-12" db="EMBL/GenBank/DDBJ databases">
        <authorList>
            <person name="Lee S.D."/>
        </authorList>
    </citation>
    <scope>NUCLEOTIDE SEQUENCE [LARGE SCALE GENOMIC DNA]</scope>
    <source>
        <strain evidence="1 2">SAP-6</strain>
    </source>
</reference>
<reference evidence="1 2" key="2">
    <citation type="submission" date="2020-02" db="EMBL/GenBank/DDBJ databases">
        <title>The new genus of Enterobacteriales.</title>
        <authorList>
            <person name="Kim I.S."/>
        </authorList>
    </citation>
    <scope>NUCLEOTIDE SEQUENCE [LARGE SCALE GENOMIC DNA]</scope>
    <source>
        <strain evidence="1 2">SAP-6</strain>
    </source>
</reference>
<sequence>MYNFSRFQAKELALAYMSGKAAGLTPEEFFQQVVKVEKSFDSLIRTGTALPAKGVLVKSF</sequence>
<accession>A0A845SMY2</accession>
<proteinExistence type="predicted"/>
<keyword evidence="2" id="KW-1185">Reference proteome</keyword>
<evidence type="ECO:0000313" key="1">
    <source>
        <dbReference type="EMBL" id="NDL65379.1"/>
    </source>
</evidence>
<gene>
    <name evidence="1" type="ORF">GRH90_21845</name>
</gene>
<dbReference type="Proteomes" id="UP000461443">
    <property type="component" value="Unassembled WGS sequence"/>
</dbReference>
<evidence type="ECO:0000313" key="2">
    <source>
        <dbReference type="Proteomes" id="UP000461443"/>
    </source>
</evidence>
<dbReference type="RefSeq" id="WP_162368090.1">
    <property type="nucleotide sequence ID" value="NZ_WUBS01000018.1"/>
</dbReference>
<dbReference type="AlphaFoldDB" id="A0A845SMY2"/>
<name>A0A845SMY2_9GAMM</name>
<comment type="caution">
    <text evidence="1">The sequence shown here is derived from an EMBL/GenBank/DDBJ whole genome shotgun (WGS) entry which is preliminary data.</text>
</comment>